<protein>
    <recommendedName>
        <fullName evidence="3">BTB domain-containing protein</fullName>
    </recommendedName>
</protein>
<accession>A0A9P5ZGI9</accession>
<evidence type="ECO:0000313" key="2">
    <source>
        <dbReference type="Proteomes" id="UP000807025"/>
    </source>
</evidence>
<sequence length="296" mass="33596">MSVSAEEHSVNKSHEVYNWTSRSLTFRVQVENVLFTVDLGVLQEYSEVLRAIFSIPPAGSLPVQGTKENPIDLHGVLKSEMEAFLDWQTHLAWTPVTMGEAKLVALLKISDMWQIHGATKWAMHHIEQLGLSAPRMMQLGLKFRIKKWVTDSMSTLLATPLHDYELHDMEMIGLPVLYVLMRTQSAVTRERKRLATYPPPLDDAYNNCTNHTMCCRVWRDVWLKNITRSIIHPRDEIPLKECIGLIERTVFPGMLEHCKAAAIAKIILCGNFNAEMVLHSSATARVLGMFGFALDD</sequence>
<dbReference type="OrthoDB" id="2985972at2759"/>
<dbReference type="EMBL" id="MU155008">
    <property type="protein sequence ID" value="KAF9486695.1"/>
    <property type="molecule type" value="Genomic_DNA"/>
</dbReference>
<dbReference type="AlphaFoldDB" id="A0A9P5ZGI9"/>
<gene>
    <name evidence="1" type="ORF">BDN71DRAFT_1594813</name>
</gene>
<reference evidence="1" key="1">
    <citation type="submission" date="2020-11" db="EMBL/GenBank/DDBJ databases">
        <authorList>
            <consortium name="DOE Joint Genome Institute"/>
            <person name="Ahrendt S."/>
            <person name="Riley R."/>
            <person name="Andreopoulos W."/>
            <person name="Labutti K."/>
            <person name="Pangilinan J."/>
            <person name="Ruiz-Duenas F.J."/>
            <person name="Barrasa J.M."/>
            <person name="Sanchez-Garcia M."/>
            <person name="Camarero S."/>
            <person name="Miyauchi S."/>
            <person name="Serrano A."/>
            <person name="Linde D."/>
            <person name="Babiker R."/>
            <person name="Drula E."/>
            <person name="Ayuso-Fernandez I."/>
            <person name="Pacheco R."/>
            <person name="Padilla G."/>
            <person name="Ferreira P."/>
            <person name="Barriuso J."/>
            <person name="Kellner H."/>
            <person name="Castanera R."/>
            <person name="Alfaro M."/>
            <person name="Ramirez L."/>
            <person name="Pisabarro A.G."/>
            <person name="Kuo A."/>
            <person name="Tritt A."/>
            <person name="Lipzen A."/>
            <person name="He G."/>
            <person name="Yan M."/>
            <person name="Ng V."/>
            <person name="Cullen D."/>
            <person name="Martin F."/>
            <person name="Rosso M.-N."/>
            <person name="Henrissat B."/>
            <person name="Hibbett D."/>
            <person name="Martinez A.T."/>
            <person name="Grigoriev I.V."/>
        </authorList>
    </citation>
    <scope>NUCLEOTIDE SEQUENCE</scope>
    <source>
        <strain evidence="1">ATCC 90797</strain>
    </source>
</reference>
<keyword evidence="2" id="KW-1185">Reference proteome</keyword>
<name>A0A9P5ZGI9_PLEER</name>
<evidence type="ECO:0000313" key="1">
    <source>
        <dbReference type="EMBL" id="KAF9486695.1"/>
    </source>
</evidence>
<comment type="caution">
    <text evidence="1">The sequence shown here is derived from an EMBL/GenBank/DDBJ whole genome shotgun (WGS) entry which is preliminary data.</text>
</comment>
<proteinExistence type="predicted"/>
<evidence type="ECO:0008006" key="3">
    <source>
        <dbReference type="Google" id="ProtNLM"/>
    </source>
</evidence>
<dbReference type="Proteomes" id="UP000807025">
    <property type="component" value="Unassembled WGS sequence"/>
</dbReference>
<organism evidence="1 2">
    <name type="scientific">Pleurotus eryngii</name>
    <name type="common">Boletus of the steppes</name>
    <dbReference type="NCBI Taxonomy" id="5323"/>
    <lineage>
        <taxon>Eukaryota</taxon>
        <taxon>Fungi</taxon>
        <taxon>Dikarya</taxon>
        <taxon>Basidiomycota</taxon>
        <taxon>Agaricomycotina</taxon>
        <taxon>Agaricomycetes</taxon>
        <taxon>Agaricomycetidae</taxon>
        <taxon>Agaricales</taxon>
        <taxon>Pleurotineae</taxon>
        <taxon>Pleurotaceae</taxon>
        <taxon>Pleurotus</taxon>
    </lineage>
</organism>